<feature type="compositionally biased region" description="Polar residues" evidence="1">
    <location>
        <begin position="20"/>
        <end position="34"/>
    </location>
</feature>
<protein>
    <recommendedName>
        <fullName evidence="4">Coiled-coil domain-containing protein 12</fullName>
    </recommendedName>
</protein>
<gene>
    <name evidence="2" type="ORF">BDEG_25623</name>
</gene>
<dbReference type="GO" id="GO:0005684">
    <property type="term" value="C:U2-type spliceosomal complex"/>
    <property type="evidence" value="ECO:0007669"/>
    <property type="project" value="TreeGrafter"/>
</dbReference>
<dbReference type="InterPro" id="IPR013169">
    <property type="entry name" value="mRNA_splic_Cwf18-like"/>
</dbReference>
<evidence type="ECO:0000313" key="3">
    <source>
        <dbReference type="Proteomes" id="UP000077115"/>
    </source>
</evidence>
<dbReference type="PANTHER" id="PTHR31551:SF1">
    <property type="entry name" value="COILED-COIL DOMAIN-CONTAINING PROTEIN 12"/>
    <property type="match status" value="1"/>
</dbReference>
<dbReference type="OrthoDB" id="10261348at2759"/>
<feature type="region of interest" description="Disordered" evidence="1">
    <location>
        <begin position="18"/>
        <end position="61"/>
    </location>
</feature>
<sequence length="179" mass="19810">MGLSEAAENRKERLAALRKQVQQGASTTSNTNGVDTKRHRQESDTESAVETSASALRFRNYQPETDALKDYVETAPIVGPHAKHHVDTVEGQAETIKHDALEAEEARNKELDLTNLAPKKPNWDLKRDLNKKLEKLDRKTKKAAANLVRQRLKASKDISMAADATEASIHAADEGDSDE</sequence>
<evidence type="ECO:0000313" key="2">
    <source>
        <dbReference type="EMBL" id="OAJ42122.1"/>
    </source>
</evidence>
<dbReference type="GO" id="GO:0071014">
    <property type="term" value="C:post-mRNA release spliceosomal complex"/>
    <property type="evidence" value="ECO:0007669"/>
    <property type="project" value="TreeGrafter"/>
</dbReference>
<dbReference type="Proteomes" id="UP000077115">
    <property type="component" value="Unassembled WGS sequence"/>
</dbReference>
<proteinExistence type="predicted"/>
<name>A0A177WQF7_BATDL</name>
<evidence type="ECO:0000256" key="1">
    <source>
        <dbReference type="SAM" id="MobiDB-lite"/>
    </source>
</evidence>
<accession>A0A177WQF7</accession>
<reference evidence="2 3" key="2">
    <citation type="submission" date="2016-05" db="EMBL/GenBank/DDBJ databases">
        <title>Lineage-specific infection strategies underlie the spectrum of fungal disease in amphibians.</title>
        <authorList>
            <person name="Cuomo C.A."/>
            <person name="Farrer R.A."/>
            <person name="James T."/>
            <person name="Longcore J."/>
            <person name="Birren B."/>
        </authorList>
    </citation>
    <scope>NUCLEOTIDE SEQUENCE [LARGE SCALE GENOMIC DNA]</scope>
    <source>
        <strain evidence="2 3">JEL423</strain>
    </source>
</reference>
<evidence type="ECO:0008006" key="4">
    <source>
        <dbReference type="Google" id="ProtNLM"/>
    </source>
</evidence>
<dbReference type="eggNOG" id="KOG3407">
    <property type="taxonomic scope" value="Eukaryota"/>
</dbReference>
<organism evidence="2 3">
    <name type="scientific">Batrachochytrium dendrobatidis (strain JEL423)</name>
    <dbReference type="NCBI Taxonomy" id="403673"/>
    <lineage>
        <taxon>Eukaryota</taxon>
        <taxon>Fungi</taxon>
        <taxon>Fungi incertae sedis</taxon>
        <taxon>Chytridiomycota</taxon>
        <taxon>Chytridiomycota incertae sedis</taxon>
        <taxon>Chytridiomycetes</taxon>
        <taxon>Rhizophydiales</taxon>
        <taxon>Rhizophydiales incertae sedis</taxon>
        <taxon>Batrachochytrium</taxon>
    </lineage>
</organism>
<reference evidence="2 3" key="1">
    <citation type="submission" date="2006-10" db="EMBL/GenBank/DDBJ databases">
        <title>The Genome Sequence of Batrachochytrium dendrobatidis JEL423.</title>
        <authorList>
            <consortium name="The Broad Institute Genome Sequencing Platform"/>
            <person name="Birren B."/>
            <person name="Lander E."/>
            <person name="Galagan J."/>
            <person name="Cuomo C."/>
            <person name="Devon K."/>
            <person name="Jaffe D."/>
            <person name="Butler J."/>
            <person name="Alvarez P."/>
            <person name="Gnerre S."/>
            <person name="Grabherr M."/>
            <person name="Kleber M."/>
            <person name="Mauceli E."/>
            <person name="Brockman W."/>
            <person name="Young S."/>
            <person name="LaButti K."/>
            <person name="Sykes S."/>
            <person name="DeCaprio D."/>
            <person name="Crawford M."/>
            <person name="Koehrsen M."/>
            <person name="Engels R."/>
            <person name="Montgomery P."/>
            <person name="Pearson M."/>
            <person name="Howarth C."/>
            <person name="Larson L."/>
            <person name="White J."/>
            <person name="O'Leary S."/>
            <person name="Kodira C."/>
            <person name="Zeng Q."/>
            <person name="Yandava C."/>
            <person name="Alvarado L."/>
            <person name="Longcore J."/>
            <person name="James T."/>
        </authorList>
    </citation>
    <scope>NUCLEOTIDE SEQUENCE [LARGE SCALE GENOMIC DNA]</scope>
    <source>
        <strain evidence="2 3">JEL423</strain>
    </source>
</reference>
<dbReference type="VEuPathDB" id="FungiDB:BDEG_25623"/>
<dbReference type="PANTHER" id="PTHR31551">
    <property type="entry name" value="PRE-MRNA-SPLICING FACTOR CWF18"/>
    <property type="match status" value="1"/>
</dbReference>
<dbReference type="AlphaFoldDB" id="A0A177WQF7"/>
<dbReference type="EMBL" id="DS022307">
    <property type="protein sequence ID" value="OAJ42122.1"/>
    <property type="molecule type" value="Genomic_DNA"/>
</dbReference>
<dbReference type="Pfam" id="PF08315">
    <property type="entry name" value="cwf18"/>
    <property type="match status" value="1"/>
</dbReference>
<dbReference type="STRING" id="403673.A0A177WQF7"/>